<evidence type="ECO:0000256" key="3">
    <source>
        <dbReference type="ARBA" id="ARBA00023239"/>
    </source>
</evidence>
<dbReference type="GO" id="GO:0009234">
    <property type="term" value="P:menaquinone biosynthetic process"/>
    <property type="evidence" value="ECO:0007669"/>
    <property type="project" value="UniProtKB-UniRule"/>
</dbReference>
<accession>A0A1I7N4I6</accession>
<keyword evidence="2 4" id="KW-0474">Menaquinone biosynthesis</keyword>
<feature type="binding site" evidence="4">
    <location>
        <begin position="109"/>
        <end position="110"/>
    </location>
    <ligand>
        <name>substrate</name>
    </ligand>
</feature>
<comment type="pathway">
    <text evidence="1 4">Quinol/quinone metabolism; menaquinone biosynthesis.</text>
</comment>
<dbReference type="Proteomes" id="UP000199537">
    <property type="component" value="Unassembled WGS sequence"/>
</dbReference>
<dbReference type="STRING" id="1393122.SAMN05660895_0579"/>
<reference evidence="6" key="1">
    <citation type="submission" date="2016-10" db="EMBL/GenBank/DDBJ databases">
        <authorList>
            <person name="Varghese N."/>
            <person name="Submissions S."/>
        </authorList>
    </citation>
    <scope>NUCLEOTIDE SEQUENCE [LARGE SCALE GENOMIC DNA]</scope>
    <source>
        <strain evidence="6">DSM 14807</strain>
    </source>
</reference>
<dbReference type="OrthoDB" id="9809439at2"/>
<dbReference type="RefSeq" id="WP_092457453.1">
    <property type="nucleotide sequence ID" value="NZ_FPCJ01000001.1"/>
</dbReference>
<keyword evidence="6" id="KW-1185">Reference proteome</keyword>
<dbReference type="CDD" id="cd13635">
    <property type="entry name" value="PBP2_Ttha1568_Mqnd"/>
    <property type="match status" value="1"/>
</dbReference>
<organism evidence="5 6">
    <name type="scientific">Thermoflavifilum thermophilum</name>
    <dbReference type="NCBI Taxonomy" id="1393122"/>
    <lineage>
        <taxon>Bacteria</taxon>
        <taxon>Pseudomonadati</taxon>
        <taxon>Bacteroidota</taxon>
        <taxon>Chitinophagia</taxon>
        <taxon>Chitinophagales</taxon>
        <taxon>Chitinophagaceae</taxon>
        <taxon>Thermoflavifilum</taxon>
    </lineage>
</organism>
<dbReference type="Pfam" id="PF02621">
    <property type="entry name" value="VitK2_biosynth"/>
    <property type="match status" value="1"/>
</dbReference>
<dbReference type="EC" id="4.1.99.29" evidence="4"/>
<evidence type="ECO:0000256" key="1">
    <source>
        <dbReference type="ARBA" id="ARBA00004863"/>
    </source>
</evidence>
<dbReference type="PANTHER" id="PTHR37167:SF1">
    <property type="entry name" value="1,4-DIHYDROXY-6-NAPHTOATE SYNTHASE"/>
    <property type="match status" value="1"/>
</dbReference>
<dbReference type="GO" id="GO:0016830">
    <property type="term" value="F:carbon-carbon lyase activity"/>
    <property type="evidence" value="ECO:0007669"/>
    <property type="project" value="UniProtKB-UniRule"/>
</dbReference>
<evidence type="ECO:0000256" key="2">
    <source>
        <dbReference type="ARBA" id="ARBA00022428"/>
    </source>
</evidence>
<dbReference type="EMBL" id="FPCJ01000001">
    <property type="protein sequence ID" value="SFV29561.1"/>
    <property type="molecule type" value="Genomic_DNA"/>
</dbReference>
<feature type="active site" description="Proton acceptor" evidence="4">
    <location>
        <position position="148"/>
    </location>
</feature>
<dbReference type="HAMAP" id="MF_00996">
    <property type="entry name" value="MqnD"/>
    <property type="match status" value="1"/>
</dbReference>
<protein>
    <recommendedName>
        <fullName evidence="4">1,4-dihydroxy-6-naphtoate synthase</fullName>
        <ecNumber evidence="4">4.1.99.29</ecNumber>
    </recommendedName>
    <alternativeName>
        <fullName evidence="4">Menaquinone biosynthetic enzyme MqnD</fullName>
    </alternativeName>
</protein>
<dbReference type="InterPro" id="IPR003773">
    <property type="entry name" value="Menaquinone_biosynth"/>
</dbReference>
<feature type="binding site" evidence="4">
    <location>
        <begin position="55"/>
        <end position="57"/>
    </location>
    <ligand>
        <name>substrate</name>
    </ligand>
</feature>
<comment type="catalytic activity">
    <reaction evidence="4">
        <text>cyclic dehypoxanthinylfutalosinate = 1,4-dihydroxy-6-naphthoate + dihydroxyacetone</text>
        <dbReference type="Rhea" id="RHEA:33087"/>
        <dbReference type="ChEBI" id="CHEBI:16016"/>
        <dbReference type="ChEBI" id="CHEBI:64254"/>
        <dbReference type="ChEBI" id="CHEBI:64270"/>
        <dbReference type="EC" id="4.1.99.29"/>
    </reaction>
</comment>
<dbReference type="InterPro" id="IPR030869">
    <property type="entry name" value="MqnD"/>
</dbReference>
<dbReference type="PANTHER" id="PTHR37167">
    <property type="entry name" value="1,4-DIHYDROXY-6-NAPHTOATE SYNTHASE"/>
    <property type="match status" value="1"/>
</dbReference>
<dbReference type="UniPathway" id="UPA00079"/>
<dbReference type="SUPFAM" id="SSF53850">
    <property type="entry name" value="Periplasmic binding protein-like II"/>
    <property type="match status" value="1"/>
</dbReference>
<evidence type="ECO:0000256" key="4">
    <source>
        <dbReference type="HAMAP-Rule" id="MF_00996"/>
    </source>
</evidence>
<gene>
    <name evidence="4" type="primary">mqnD</name>
    <name evidence="5" type="ORF">SAMN05660895_0579</name>
</gene>
<evidence type="ECO:0000313" key="6">
    <source>
        <dbReference type="Proteomes" id="UP000199537"/>
    </source>
</evidence>
<dbReference type="AlphaFoldDB" id="A0A1I7N4I6"/>
<name>A0A1I7N4I6_9BACT</name>
<comment type="function">
    <text evidence="4">Catalyzes the conversion of cyclic dehypoxanthine futalosine (cyclic DHFL) into 1,4-dihydroxy-6-naphthoate, a step in the biosynthesis of menaquinone (MK, vitamin K2).</text>
</comment>
<dbReference type="Gene3D" id="3.40.190.10">
    <property type="entry name" value="Periplasmic binding protein-like II"/>
    <property type="match status" value="2"/>
</dbReference>
<proteinExistence type="inferred from homology"/>
<comment type="similarity">
    <text evidence="4">Belongs to the MqnA/MqnD family. MqnD subfamily.</text>
</comment>
<evidence type="ECO:0000313" key="5">
    <source>
        <dbReference type="EMBL" id="SFV29561.1"/>
    </source>
</evidence>
<keyword evidence="3 4" id="KW-0456">Lyase</keyword>
<sequence>MKLSLGFSPCPNDTFIFDALVNHKIDTGNVEFEVYLEDVETLNQWAKQGKLDITKLSCLAYLQVADQYVMLDAGSALGKGCGPLLIAARQLPLEQIPLLRIAIPGVHTTANMLLHFAFPNVAQLRPMLFSEIEDAILRGDVDAGVIIHENRFTYQQKGLVKLLDLGDYWEQHTGAPIPLGCIAMKRSFPPALMHEVNGWIRKSLEHAYAQYPQVSAFVRQHAQAMDEQVMRQHIDLYVNEYSLSLQDEGKKAIAALQREAIRNGMLAAAPSLSLFAA</sequence>